<dbReference type="EMBL" id="PVZF01000031">
    <property type="protein sequence ID" value="PRY06856.1"/>
    <property type="molecule type" value="Genomic_DNA"/>
</dbReference>
<dbReference type="RefSeq" id="WP_106215668.1">
    <property type="nucleotide sequence ID" value="NZ_PVZF01000031.1"/>
</dbReference>
<protein>
    <submittedName>
        <fullName evidence="1">Uncharacterized protein</fullName>
    </submittedName>
</protein>
<reference evidence="1 2" key="1">
    <citation type="submission" date="2018-03" db="EMBL/GenBank/DDBJ databases">
        <title>Genomic Encyclopedia of Archaeal and Bacterial Type Strains, Phase II (KMG-II): from individual species to whole genera.</title>
        <authorList>
            <person name="Goeker M."/>
        </authorList>
    </citation>
    <scope>NUCLEOTIDE SEQUENCE [LARGE SCALE GENOMIC DNA]</scope>
    <source>
        <strain evidence="1 2">DSM 19711</strain>
    </source>
</reference>
<proteinExistence type="predicted"/>
<accession>A0A2T0QQ16</accession>
<evidence type="ECO:0000313" key="1">
    <source>
        <dbReference type="EMBL" id="PRY06856.1"/>
    </source>
</evidence>
<keyword evidence="2" id="KW-1185">Reference proteome</keyword>
<gene>
    <name evidence="1" type="ORF">CLV37_1316</name>
</gene>
<name>A0A2T0QQ16_9ACTN</name>
<evidence type="ECO:0000313" key="2">
    <source>
        <dbReference type="Proteomes" id="UP000238083"/>
    </source>
</evidence>
<organism evidence="1 2">
    <name type="scientific">Kineococcus rhizosphaerae</name>
    <dbReference type="NCBI Taxonomy" id="559628"/>
    <lineage>
        <taxon>Bacteria</taxon>
        <taxon>Bacillati</taxon>
        <taxon>Actinomycetota</taxon>
        <taxon>Actinomycetes</taxon>
        <taxon>Kineosporiales</taxon>
        <taxon>Kineosporiaceae</taxon>
        <taxon>Kineococcus</taxon>
    </lineage>
</organism>
<dbReference type="AlphaFoldDB" id="A0A2T0QQ16"/>
<dbReference type="Proteomes" id="UP000238083">
    <property type="component" value="Unassembled WGS sequence"/>
</dbReference>
<sequence>MDATQTMTQLRAHHLEAREALNATGTSPAPAETIRLRERLDDIVGRIVTHSHAVSEDGRGATCVQCGQRWAAHALVGQYDSVCLATY</sequence>
<comment type="caution">
    <text evidence="1">The sequence shown here is derived from an EMBL/GenBank/DDBJ whole genome shotgun (WGS) entry which is preliminary data.</text>
</comment>